<reference evidence="3" key="1">
    <citation type="submission" date="2021-04" db="EMBL/GenBank/DDBJ databases">
        <title>Luteolibacter sp. 32A isolated from the skin of an Anderson's salamander (Ambystoma andersonii).</title>
        <authorList>
            <person name="Spergser J."/>
            <person name="Busse H.-J."/>
        </authorList>
    </citation>
    <scope>NUCLEOTIDE SEQUENCE</scope>
    <source>
        <strain evidence="3">32A</strain>
    </source>
</reference>
<dbReference type="EMBL" id="CP073100">
    <property type="protein sequence ID" value="QUE49435.1"/>
    <property type="molecule type" value="Genomic_DNA"/>
</dbReference>
<organism evidence="3 4">
    <name type="scientific">Luteolibacter ambystomatis</name>
    <dbReference type="NCBI Taxonomy" id="2824561"/>
    <lineage>
        <taxon>Bacteria</taxon>
        <taxon>Pseudomonadati</taxon>
        <taxon>Verrucomicrobiota</taxon>
        <taxon>Verrucomicrobiia</taxon>
        <taxon>Verrucomicrobiales</taxon>
        <taxon>Verrucomicrobiaceae</taxon>
        <taxon>Luteolibacter</taxon>
    </lineage>
</organism>
<name>A0A975G6Z8_9BACT</name>
<dbReference type="InterPro" id="IPR019690">
    <property type="entry name" value="DUF2569"/>
</dbReference>
<evidence type="ECO:0000259" key="2">
    <source>
        <dbReference type="Pfam" id="PF14237"/>
    </source>
</evidence>
<keyword evidence="1" id="KW-0472">Membrane</keyword>
<dbReference type="AlphaFoldDB" id="A0A975G6Z8"/>
<dbReference type="KEGG" id="lamb:KBB96_11180"/>
<protein>
    <submittedName>
        <fullName evidence="3">DUF2569 family protein</fullName>
    </submittedName>
</protein>
<dbReference type="InterPro" id="IPR025640">
    <property type="entry name" value="GYF_2"/>
</dbReference>
<feature type="domain" description="GYF" evidence="2">
    <location>
        <begin position="4"/>
        <end position="48"/>
    </location>
</feature>
<feature type="transmembrane region" description="Helical" evidence="1">
    <location>
        <begin position="162"/>
        <end position="182"/>
    </location>
</feature>
<sequence length="228" mass="24396">MRIHIGKDGTQSGPFTREQVQAMLATGELRGDELAWTDGQADWVPLSTLVPVTRASADPAPYNPYAPPVIGGVPLTSIHQPGTGPSGIGGWLLFYCIALTILSPLLSLAQAVGTVGVWEKVPALRNALLVETGGVLLLVACGVVVGILLWMRHPHALKIVKAFLIVRLCSFIVIEVVALLLMQDLGPKVFEAGIGGGVGATIREVAYFLIWWFYFKKSVRVANTFPSA</sequence>
<dbReference type="Pfam" id="PF10754">
    <property type="entry name" value="DUF2569"/>
    <property type="match status" value="1"/>
</dbReference>
<keyword evidence="1" id="KW-1133">Transmembrane helix</keyword>
<keyword evidence="4" id="KW-1185">Reference proteome</keyword>
<dbReference type="Pfam" id="PF14237">
    <property type="entry name" value="GYF_2"/>
    <property type="match status" value="1"/>
</dbReference>
<evidence type="ECO:0000313" key="4">
    <source>
        <dbReference type="Proteomes" id="UP000676169"/>
    </source>
</evidence>
<gene>
    <name evidence="3" type="ORF">KBB96_11180</name>
</gene>
<accession>A0A975G6Z8</accession>
<evidence type="ECO:0000256" key="1">
    <source>
        <dbReference type="SAM" id="Phobius"/>
    </source>
</evidence>
<dbReference type="Proteomes" id="UP000676169">
    <property type="component" value="Chromosome"/>
</dbReference>
<keyword evidence="1" id="KW-0812">Transmembrane</keyword>
<dbReference type="RefSeq" id="WP_211629504.1">
    <property type="nucleotide sequence ID" value="NZ_CP073100.1"/>
</dbReference>
<feature type="transmembrane region" description="Helical" evidence="1">
    <location>
        <begin position="132"/>
        <end position="150"/>
    </location>
</feature>
<evidence type="ECO:0000313" key="3">
    <source>
        <dbReference type="EMBL" id="QUE49435.1"/>
    </source>
</evidence>
<proteinExistence type="predicted"/>
<feature type="transmembrane region" description="Helical" evidence="1">
    <location>
        <begin position="194"/>
        <end position="215"/>
    </location>
</feature>
<feature type="transmembrane region" description="Helical" evidence="1">
    <location>
        <begin position="92"/>
        <end position="112"/>
    </location>
</feature>